<dbReference type="Proteomes" id="UP000887565">
    <property type="component" value="Unplaced"/>
</dbReference>
<proteinExistence type="predicted"/>
<evidence type="ECO:0000313" key="2">
    <source>
        <dbReference type="WBParaSite" id="nRc.2.0.1.t16782-RA"/>
    </source>
</evidence>
<organism evidence="1 2">
    <name type="scientific">Romanomermis culicivorax</name>
    <name type="common">Nematode worm</name>
    <dbReference type="NCBI Taxonomy" id="13658"/>
    <lineage>
        <taxon>Eukaryota</taxon>
        <taxon>Metazoa</taxon>
        <taxon>Ecdysozoa</taxon>
        <taxon>Nematoda</taxon>
        <taxon>Enoplea</taxon>
        <taxon>Dorylaimia</taxon>
        <taxon>Mermithida</taxon>
        <taxon>Mermithoidea</taxon>
        <taxon>Mermithidae</taxon>
        <taxon>Romanomermis</taxon>
    </lineage>
</organism>
<evidence type="ECO:0000313" key="1">
    <source>
        <dbReference type="Proteomes" id="UP000887565"/>
    </source>
</evidence>
<dbReference type="AlphaFoldDB" id="A0A915IRX9"/>
<reference evidence="2" key="1">
    <citation type="submission" date="2022-11" db="UniProtKB">
        <authorList>
            <consortium name="WormBaseParasite"/>
        </authorList>
    </citation>
    <scope>IDENTIFICATION</scope>
</reference>
<sequence length="78" mass="8971">MIELLEHVDLLAEVLDEDRGEHQQWTIAGLDDATNRWENAGQWVAKVGKSRSNWWANLGTNTGNTSQYYSPENRKNIQ</sequence>
<keyword evidence="1" id="KW-1185">Reference proteome</keyword>
<protein>
    <submittedName>
        <fullName evidence="2">Uncharacterized protein</fullName>
    </submittedName>
</protein>
<dbReference type="WBParaSite" id="nRc.2.0.1.t16782-RA">
    <property type="protein sequence ID" value="nRc.2.0.1.t16782-RA"/>
    <property type="gene ID" value="nRc.2.0.1.g16782"/>
</dbReference>
<accession>A0A915IRX9</accession>
<name>A0A915IRX9_ROMCU</name>